<accession>A0A1M6Y908</accession>
<evidence type="ECO:0000313" key="1">
    <source>
        <dbReference type="EMBL" id="SHL14750.1"/>
    </source>
</evidence>
<keyword evidence="2" id="KW-1185">Reference proteome</keyword>
<dbReference type="Proteomes" id="UP000184420">
    <property type="component" value="Unassembled WGS sequence"/>
</dbReference>
<protein>
    <submittedName>
        <fullName evidence="1">Uncharacterized protein</fullName>
    </submittedName>
</protein>
<dbReference type="STRING" id="1419482.SAMN05444266_102209"/>
<name>A0A1M6Y908_9BACT</name>
<gene>
    <name evidence="1" type="ORF">SAMN05444266_102209</name>
</gene>
<reference evidence="1 2" key="1">
    <citation type="submission" date="2016-11" db="EMBL/GenBank/DDBJ databases">
        <authorList>
            <person name="Jaros S."/>
            <person name="Januszkiewicz K."/>
            <person name="Wedrychowicz H."/>
        </authorList>
    </citation>
    <scope>NUCLEOTIDE SEQUENCE [LARGE SCALE GENOMIC DNA]</scope>
    <source>
        <strain evidence="1 2">DSM 27406</strain>
    </source>
</reference>
<evidence type="ECO:0000313" key="2">
    <source>
        <dbReference type="Proteomes" id="UP000184420"/>
    </source>
</evidence>
<dbReference type="EMBL" id="FRBL01000002">
    <property type="protein sequence ID" value="SHL14750.1"/>
    <property type="molecule type" value="Genomic_DNA"/>
</dbReference>
<proteinExistence type="predicted"/>
<dbReference type="AlphaFoldDB" id="A0A1M6Y908"/>
<organism evidence="1 2">
    <name type="scientific">Chitinophaga jiangningensis</name>
    <dbReference type="NCBI Taxonomy" id="1419482"/>
    <lineage>
        <taxon>Bacteria</taxon>
        <taxon>Pseudomonadati</taxon>
        <taxon>Bacteroidota</taxon>
        <taxon>Chitinophagia</taxon>
        <taxon>Chitinophagales</taxon>
        <taxon>Chitinophagaceae</taxon>
        <taxon>Chitinophaga</taxon>
    </lineage>
</organism>
<sequence length="299" mass="32381">MKILVTKPLIPQLYNMANTGKKQYALLVQYSSTTGLPTGVVKPNVPGDPDYVAPVEDATGCPFIPVQNTHFTINNFTSKEQAGPITYTVSTGVNTATLQATESSAFTESGEDHLVIISGERVGQSWRYAENTITYDAFVFIQGRLTAMGCLAESWEKFVFPELSGEVLINVVSSDRGYYRQAGAVAIQLGSDVGTASFSFIGNDGALVTLDSTNTFGSYDVDYYHPAPDFNGTNSNAYALLMEVTTYDGDSVPVDPDGPDGGWMQLPRITLETIEAGATVSRNLSTEYFGDFFVRITKK</sequence>